<accession>A0A2J6WM45</accession>
<evidence type="ECO:0000256" key="5">
    <source>
        <dbReference type="ARBA" id="ARBA00022475"/>
    </source>
</evidence>
<keyword evidence="8" id="KW-0472">Membrane</keyword>
<dbReference type="InterPro" id="IPR001689">
    <property type="entry name" value="Flag_FliM"/>
</dbReference>
<dbReference type="GO" id="GO:0003774">
    <property type="term" value="F:cytoskeletal motor activity"/>
    <property type="evidence" value="ECO:0007669"/>
    <property type="project" value="InterPro"/>
</dbReference>
<keyword evidence="5" id="KW-1003">Cell membrane</keyword>
<name>A0A2J6WM45_9BACT</name>
<evidence type="ECO:0000256" key="1">
    <source>
        <dbReference type="ARBA" id="ARBA00004117"/>
    </source>
</evidence>
<dbReference type="EMBL" id="PNIN01000041">
    <property type="protein sequence ID" value="PMP71438.1"/>
    <property type="molecule type" value="Genomic_DNA"/>
</dbReference>
<dbReference type="Pfam" id="PF02154">
    <property type="entry name" value="FliM"/>
    <property type="match status" value="1"/>
</dbReference>
<gene>
    <name evidence="13" type="ORF">C0187_04110</name>
</gene>
<dbReference type="Gene3D" id="2.30.330.10">
    <property type="entry name" value="SpoA-like"/>
    <property type="match status" value="1"/>
</dbReference>
<evidence type="ECO:0000259" key="12">
    <source>
        <dbReference type="Pfam" id="PF01052"/>
    </source>
</evidence>
<dbReference type="GO" id="GO:0050918">
    <property type="term" value="P:positive chemotaxis"/>
    <property type="evidence" value="ECO:0007669"/>
    <property type="project" value="TreeGrafter"/>
</dbReference>
<comment type="similarity">
    <text evidence="3">Belongs to the FliM family.</text>
</comment>
<evidence type="ECO:0000313" key="14">
    <source>
        <dbReference type="Proteomes" id="UP000242881"/>
    </source>
</evidence>
<evidence type="ECO:0000256" key="3">
    <source>
        <dbReference type="ARBA" id="ARBA00011049"/>
    </source>
</evidence>
<evidence type="ECO:0000256" key="7">
    <source>
        <dbReference type="ARBA" id="ARBA00022779"/>
    </source>
</evidence>
<proteinExistence type="inferred from homology"/>
<keyword evidence="9" id="KW-0975">Bacterial flagellum</keyword>
<dbReference type="Gene3D" id="3.40.1550.10">
    <property type="entry name" value="CheC-like"/>
    <property type="match status" value="1"/>
</dbReference>
<dbReference type="Pfam" id="PF01052">
    <property type="entry name" value="FliMN_C"/>
    <property type="match status" value="1"/>
</dbReference>
<evidence type="ECO:0000256" key="11">
    <source>
        <dbReference type="NCBIfam" id="TIGR01397"/>
    </source>
</evidence>
<dbReference type="GO" id="GO:0005886">
    <property type="term" value="C:plasma membrane"/>
    <property type="evidence" value="ECO:0007669"/>
    <property type="project" value="UniProtKB-SubCell"/>
</dbReference>
<dbReference type="GO" id="GO:0009425">
    <property type="term" value="C:bacterial-type flagellum basal body"/>
    <property type="evidence" value="ECO:0007669"/>
    <property type="project" value="UniProtKB-SubCell"/>
</dbReference>
<keyword evidence="13" id="KW-0966">Cell projection</keyword>
<evidence type="ECO:0000256" key="8">
    <source>
        <dbReference type="ARBA" id="ARBA00023136"/>
    </source>
</evidence>
<dbReference type="SUPFAM" id="SSF101801">
    <property type="entry name" value="Surface presentation of antigens (SPOA)"/>
    <property type="match status" value="1"/>
</dbReference>
<comment type="subcellular location">
    <subcellularLocation>
        <location evidence="1">Bacterial flagellum basal body</location>
    </subcellularLocation>
    <subcellularLocation>
        <location evidence="2">Cell membrane</location>
        <topology evidence="2">Peripheral membrane protein</topology>
    </subcellularLocation>
</comment>
<comment type="function">
    <text evidence="10">FliM is one of three proteins (FliG, FliN, FliM) that forms the rotor-mounted switch complex (C ring), located at the base of the basal body. This complex interacts with the CheY and CheZ chemotaxis proteins, in addition to contacting components of the motor that determine the direction of flagellar rotation.</text>
</comment>
<dbReference type="InterPro" id="IPR036429">
    <property type="entry name" value="SpoA-like_sf"/>
</dbReference>
<sequence>MADILSQEEIDALLSTVADTGIKDEVFSPEVDFVPKKISVYDFRRPDRVSKEQIRSIRNLHDKFARNFSSSLSNFLRTITDVNLVSVDQMTYGEFLMSLPDPTNFNIISLIPLDGSAVLEINPSLVFPIVDKLLGGPGLPMYKVRELTALEQHIMESVIYLLLKELEDTWKQVIPNIKFRKEITENSPQVVQIVAQNEVVILVVFEVKFSDVSGMINLCLPAVVLEPILGKISSQDWLVGAKKVKGLDYLDRILDILMEAYLPLKLEIGPTILTVGDILELVEGDTIVFEHKAEEDVALKVNNLEKFATEMGVIGVKKGALIKNILQESESVEEVTNEQRDK</sequence>
<dbReference type="InterPro" id="IPR028976">
    <property type="entry name" value="CheC-like_sf"/>
</dbReference>
<dbReference type="PRINTS" id="PR00955">
    <property type="entry name" value="FLGMOTORFLIM"/>
</dbReference>
<keyword evidence="13" id="KW-0969">Cilium</keyword>
<dbReference type="GO" id="GO:0071978">
    <property type="term" value="P:bacterial-type flagellum-dependent swarming motility"/>
    <property type="evidence" value="ECO:0007669"/>
    <property type="project" value="TreeGrafter"/>
</dbReference>
<keyword evidence="7" id="KW-0283">Flagellar rotation</keyword>
<dbReference type="PIRSF" id="PIRSF002888">
    <property type="entry name" value="FliM"/>
    <property type="match status" value="1"/>
</dbReference>
<dbReference type="Proteomes" id="UP000242881">
    <property type="component" value="Unassembled WGS sequence"/>
</dbReference>
<evidence type="ECO:0000256" key="9">
    <source>
        <dbReference type="ARBA" id="ARBA00023143"/>
    </source>
</evidence>
<evidence type="ECO:0000256" key="6">
    <source>
        <dbReference type="ARBA" id="ARBA00022500"/>
    </source>
</evidence>
<dbReference type="InterPro" id="IPR001543">
    <property type="entry name" value="FliN-like_C"/>
</dbReference>
<protein>
    <recommendedName>
        <fullName evidence="4 11">Flagellar motor switch protein FliM</fullName>
    </recommendedName>
</protein>
<dbReference type="PANTHER" id="PTHR30034">
    <property type="entry name" value="FLAGELLAR MOTOR SWITCH PROTEIN FLIM"/>
    <property type="match status" value="1"/>
</dbReference>
<organism evidence="13 14">
    <name type="scientific">Calditerrivibrio nitroreducens</name>
    <dbReference type="NCBI Taxonomy" id="477976"/>
    <lineage>
        <taxon>Bacteria</taxon>
        <taxon>Pseudomonadati</taxon>
        <taxon>Deferribacterota</taxon>
        <taxon>Deferribacteres</taxon>
        <taxon>Deferribacterales</taxon>
        <taxon>Calditerrivibrionaceae</taxon>
    </lineage>
</organism>
<evidence type="ECO:0000313" key="13">
    <source>
        <dbReference type="EMBL" id="PMP71438.1"/>
    </source>
</evidence>
<comment type="caution">
    <text evidence="13">The sequence shown here is derived from an EMBL/GenBank/DDBJ whole genome shotgun (WGS) entry which is preliminary data.</text>
</comment>
<dbReference type="SUPFAM" id="SSF103039">
    <property type="entry name" value="CheC-like"/>
    <property type="match status" value="1"/>
</dbReference>
<evidence type="ECO:0000256" key="10">
    <source>
        <dbReference type="ARBA" id="ARBA00025044"/>
    </source>
</evidence>
<dbReference type="PANTHER" id="PTHR30034:SF6">
    <property type="entry name" value="YOP PROTEINS TRANSLOCATION PROTEIN Q"/>
    <property type="match status" value="1"/>
</dbReference>
<reference evidence="13 14" key="1">
    <citation type="submission" date="2018-01" db="EMBL/GenBank/DDBJ databases">
        <title>Metagenomic assembled genomes from two thermal pools in the Uzon Caldera, Kamchatka, Russia.</title>
        <authorList>
            <person name="Wilkins L."/>
            <person name="Ettinger C."/>
        </authorList>
    </citation>
    <scope>NUCLEOTIDE SEQUENCE [LARGE SCALE GENOMIC DNA]</scope>
    <source>
        <strain evidence="13">ZAV-05</strain>
    </source>
</reference>
<dbReference type="NCBIfam" id="TIGR01397">
    <property type="entry name" value="fliM_switch"/>
    <property type="match status" value="1"/>
</dbReference>
<keyword evidence="6" id="KW-0145">Chemotaxis</keyword>
<keyword evidence="13" id="KW-0282">Flagellum</keyword>
<evidence type="ECO:0000256" key="2">
    <source>
        <dbReference type="ARBA" id="ARBA00004202"/>
    </source>
</evidence>
<feature type="domain" description="Flagellar motor switch protein FliN-like C-terminal" evidence="12">
    <location>
        <begin position="257"/>
        <end position="326"/>
    </location>
</feature>
<dbReference type="AlphaFoldDB" id="A0A2J6WM45"/>
<evidence type="ECO:0000256" key="4">
    <source>
        <dbReference type="ARBA" id="ARBA00021898"/>
    </source>
</evidence>
<dbReference type="CDD" id="cd17908">
    <property type="entry name" value="FliM"/>
    <property type="match status" value="1"/>
</dbReference>